<keyword evidence="3" id="KW-1185">Reference proteome</keyword>
<name>A0A9P6CNK9_9AGAR</name>
<dbReference type="Proteomes" id="UP000807353">
    <property type="component" value="Unassembled WGS sequence"/>
</dbReference>
<dbReference type="EMBL" id="MU150238">
    <property type="protein sequence ID" value="KAF9467079.1"/>
    <property type="molecule type" value="Genomic_DNA"/>
</dbReference>
<reference evidence="2" key="1">
    <citation type="submission" date="2020-11" db="EMBL/GenBank/DDBJ databases">
        <authorList>
            <consortium name="DOE Joint Genome Institute"/>
            <person name="Ahrendt S."/>
            <person name="Riley R."/>
            <person name="Andreopoulos W."/>
            <person name="Labutti K."/>
            <person name="Pangilinan J."/>
            <person name="Ruiz-Duenas F.J."/>
            <person name="Barrasa J.M."/>
            <person name="Sanchez-Garcia M."/>
            <person name="Camarero S."/>
            <person name="Miyauchi S."/>
            <person name="Serrano A."/>
            <person name="Linde D."/>
            <person name="Babiker R."/>
            <person name="Drula E."/>
            <person name="Ayuso-Fernandez I."/>
            <person name="Pacheco R."/>
            <person name="Padilla G."/>
            <person name="Ferreira P."/>
            <person name="Barriuso J."/>
            <person name="Kellner H."/>
            <person name="Castanera R."/>
            <person name="Alfaro M."/>
            <person name="Ramirez L."/>
            <person name="Pisabarro A.G."/>
            <person name="Kuo A."/>
            <person name="Tritt A."/>
            <person name="Lipzen A."/>
            <person name="He G."/>
            <person name="Yan M."/>
            <person name="Ng V."/>
            <person name="Cullen D."/>
            <person name="Martin F."/>
            <person name="Rosso M.-N."/>
            <person name="Henrissat B."/>
            <person name="Hibbett D."/>
            <person name="Martinez A.T."/>
            <person name="Grigoriev I.V."/>
        </authorList>
    </citation>
    <scope>NUCLEOTIDE SEQUENCE</scope>
    <source>
        <strain evidence="2">CBS 247.69</strain>
    </source>
</reference>
<proteinExistence type="predicted"/>
<comment type="caution">
    <text evidence="2">The sequence shown here is derived from an EMBL/GenBank/DDBJ whole genome shotgun (WGS) entry which is preliminary data.</text>
</comment>
<organism evidence="2 3">
    <name type="scientific">Collybia nuda</name>
    <dbReference type="NCBI Taxonomy" id="64659"/>
    <lineage>
        <taxon>Eukaryota</taxon>
        <taxon>Fungi</taxon>
        <taxon>Dikarya</taxon>
        <taxon>Basidiomycota</taxon>
        <taxon>Agaricomycotina</taxon>
        <taxon>Agaricomycetes</taxon>
        <taxon>Agaricomycetidae</taxon>
        <taxon>Agaricales</taxon>
        <taxon>Tricholomatineae</taxon>
        <taxon>Clitocybaceae</taxon>
        <taxon>Collybia</taxon>
    </lineage>
</organism>
<sequence>MENQIDEHLEEYFNKITQLFPSTTTNNTPDKAFQFVTELHNYFLQKLSSEEAGVCFMLEKAAIRSIKLAAEDNRTRRTLESYNKWSNTRPAHRGRPQHLPYPTFSQRAQNSPAFSTRLQTSGGHETGQPGGPSNRRVLSSIEVKKGLTKRL</sequence>
<accession>A0A9P6CNK9</accession>
<evidence type="ECO:0000256" key="1">
    <source>
        <dbReference type="SAM" id="MobiDB-lite"/>
    </source>
</evidence>
<feature type="compositionally biased region" description="Polar residues" evidence="1">
    <location>
        <begin position="103"/>
        <end position="123"/>
    </location>
</feature>
<gene>
    <name evidence="2" type="ORF">BDZ94DRAFT_1249551</name>
</gene>
<feature type="region of interest" description="Disordered" evidence="1">
    <location>
        <begin position="81"/>
        <end position="151"/>
    </location>
</feature>
<evidence type="ECO:0000313" key="3">
    <source>
        <dbReference type="Proteomes" id="UP000807353"/>
    </source>
</evidence>
<evidence type="ECO:0000313" key="2">
    <source>
        <dbReference type="EMBL" id="KAF9467079.1"/>
    </source>
</evidence>
<dbReference type="AlphaFoldDB" id="A0A9P6CNK9"/>
<protein>
    <submittedName>
        <fullName evidence="2">Uncharacterized protein</fullName>
    </submittedName>
</protein>